<dbReference type="InterPro" id="IPR042100">
    <property type="entry name" value="Bug_dom1"/>
</dbReference>
<feature type="chain" id="PRO_5045770151" evidence="2">
    <location>
        <begin position="24"/>
        <end position="329"/>
    </location>
</feature>
<dbReference type="SUPFAM" id="SSF53850">
    <property type="entry name" value="Periplasmic binding protein-like II"/>
    <property type="match status" value="1"/>
</dbReference>
<evidence type="ECO:0000313" key="3">
    <source>
        <dbReference type="EMBL" id="MFC3936744.1"/>
    </source>
</evidence>
<proteinExistence type="inferred from homology"/>
<feature type="signal peptide" evidence="2">
    <location>
        <begin position="1"/>
        <end position="23"/>
    </location>
</feature>
<organism evidence="3 4">
    <name type="scientific">Acidovorax facilis</name>
    <dbReference type="NCBI Taxonomy" id="12917"/>
    <lineage>
        <taxon>Bacteria</taxon>
        <taxon>Pseudomonadati</taxon>
        <taxon>Pseudomonadota</taxon>
        <taxon>Betaproteobacteria</taxon>
        <taxon>Burkholderiales</taxon>
        <taxon>Comamonadaceae</taxon>
        <taxon>Acidovorax</taxon>
    </lineage>
</organism>
<evidence type="ECO:0000256" key="1">
    <source>
        <dbReference type="ARBA" id="ARBA00006987"/>
    </source>
</evidence>
<dbReference type="PANTHER" id="PTHR42928">
    <property type="entry name" value="TRICARBOXYLATE-BINDING PROTEIN"/>
    <property type="match status" value="1"/>
</dbReference>
<dbReference type="EMBL" id="JBHSAJ010000057">
    <property type="protein sequence ID" value="MFC3936744.1"/>
    <property type="molecule type" value="Genomic_DNA"/>
</dbReference>
<dbReference type="Pfam" id="PF03401">
    <property type="entry name" value="TctC"/>
    <property type="match status" value="1"/>
</dbReference>
<gene>
    <name evidence="3" type="ORF">ACFOW3_19160</name>
</gene>
<comment type="caution">
    <text evidence="3">The sequence shown here is derived from an EMBL/GenBank/DDBJ whole genome shotgun (WGS) entry which is preliminary data.</text>
</comment>
<evidence type="ECO:0000313" key="4">
    <source>
        <dbReference type="Proteomes" id="UP001595693"/>
    </source>
</evidence>
<reference evidence="4" key="1">
    <citation type="journal article" date="2019" name="Int. J. Syst. Evol. Microbiol.">
        <title>The Global Catalogue of Microorganisms (GCM) 10K type strain sequencing project: providing services to taxonomists for standard genome sequencing and annotation.</title>
        <authorList>
            <consortium name="The Broad Institute Genomics Platform"/>
            <consortium name="The Broad Institute Genome Sequencing Center for Infectious Disease"/>
            <person name="Wu L."/>
            <person name="Ma J."/>
        </authorList>
    </citation>
    <scope>NUCLEOTIDE SEQUENCE [LARGE SCALE GENOMIC DNA]</scope>
    <source>
        <strain evidence="4">CCUG 2113</strain>
    </source>
</reference>
<dbReference type="Gene3D" id="3.40.190.10">
    <property type="entry name" value="Periplasmic binding protein-like II"/>
    <property type="match status" value="1"/>
</dbReference>
<name>A0ABV8DF48_9BURK</name>
<evidence type="ECO:0000256" key="2">
    <source>
        <dbReference type="SAM" id="SignalP"/>
    </source>
</evidence>
<comment type="similarity">
    <text evidence="1">Belongs to the UPF0065 (bug) family.</text>
</comment>
<accession>A0ABV8DF48</accession>
<sequence>MHRMLNRRTLVVSALAFPPSTWAATWPTRPLRIVLPFAAGGSSDLVARLLADKLGQALGSPVVVESRAGANGIIASEAVARSTDGHSLLWISAAHAINASLYPRLLYDSQRDFAPVALVASPGPMVIAVPAALPVRSLSDLIALARRQPGQVSYASAGIGNVLHLAGEMLAQQAGVQLLHVPYKGAAPALNDLAAGQVNLMFNSALAAAPMVKDGRVRLLAQTGAQRSPALPADLPTVAETLGLTGFQVTGWFGLLAPAAMPADLVGRLNAECVRILALPELREKLALLGSADTPTQSAREFGAFLAAETDRYARVIRAAGLRLETPSS</sequence>
<keyword evidence="4" id="KW-1185">Reference proteome</keyword>
<dbReference type="Gene3D" id="3.40.190.150">
    <property type="entry name" value="Bordetella uptake gene, domain 1"/>
    <property type="match status" value="1"/>
</dbReference>
<dbReference type="Proteomes" id="UP001595693">
    <property type="component" value="Unassembled WGS sequence"/>
</dbReference>
<dbReference type="PANTHER" id="PTHR42928:SF5">
    <property type="entry name" value="BLR1237 PROTEIN"/>
    <property type="match status" value="1"/>
</dbReference>
<dbReference type="InterPro" id="IPR005064">
    <property type="entry name" value="BUG"/>
</dbReference>
<keyword evidence="2" id="KW-0732">Signal</keyword>
<dbReference type="PIRSF" id="PIRSF017082">
    <property type="entry name" value="YflP"/>
    <property type="match status" value="1"/>
</dbReference>
<dbReference type="CDD" id="cd13578">
    <property type="entry name" value="PBP2_Bug27"/>
    <property type="match status" value="1"/>
</dbReference>
<dbReference type="RefSeq" id="WP_055401964.1">
    <property type="nucleotide sequence ID" value="NZ_JAMXAX010000058.1"/>
</dbReference>
<protein>
    <submittedName>
        <fullName evidence="3">Tripartite tricarboxylate transporter substrate binding protein</fullName>
    </submittedName>
</protein>